<gene>
    <name evidence="2" type="ORF">FHR75_003676</name>
</gene>
<evidence type="ECO:0000256" key="1">
    <source>
        <dbReference type="SAM" id="Phobius"/>
    </source>
</evidence>
<sequence>MIRRSTSARRPPASQDEGFALMGVMMLMLVMLMVCSVVVAAVVQGGQFQRKQQDWNAALAAAQAGVDDYIQRLNSSNGSYYQYNGVTSIDPGNPAMGMVNGKPRFAEVPQTTGAQRAYFHYTADTAAYIGTASVAQTGVITVTSTGRVGDRTRTLQTQVRRSGFLETLYFTEYETQDPAQSGMTQCAGKHYYDGRSSSCTNIMFDSDVLTGPVHSNDTMLICSDVTFKGKVTTASPVQSGGRYYRTNSCNGNTSPAPAFSSGVPTRTGIVPIPSTNQSLKQKTASTSTPRGCLFVGPTTITLNGNQMYVRSPWTKDTPVCQLNQWIPIPANGVVYVDDRPANGTTDVNSWTNATATPVTNMCATAPGGSGNPVGYPVSQETGWTYSCTDGDVFIQELNGSASNGLTGRLTVAAAGSIYITDNLHYASGSAMLGLIADQNVWYWHGTNSNGGNINLPAKTFPTQAAKSAPLLNPTVSAAMVSLNHSIGTMNPGEGGSLGTLTINGNLTQLYRGIVRSGSAGYAKNYVYDQRLKYDAPPHFLNPTTSTFVSTLSAEVPGYTPTA</sequence>
<keyword evidence="1" id="KW-1133">Transmembrane helix</keyword>
<keyword evidence="1" id="KW-0812">Transmembrane</keyword>
<protein>
    <submittedName>
        <fullName evidence="2">Uncharacterized protein</fullName>
    </submittedName>
</protein>
<dbReference type="AlphaFoldDB" id="A0A7W4TPR2"/>
<feature type="transmembrane region" description="Helical" evidence="1">
    <location>
        <begin position="20"/>
        <end position="43"/>
    </location>
</feature>
<proteinExistence type="predicted"/>
<organism evidence="2 3">
    <name type="scientific">Kineococcus radiotolerans</name>
    <dbReference type="NCBI Taxonomy" id="131568"/>
    <lineage>
        <taxon>Bacteria</taxon>
        <taxon>Bacillati</taxon>
        <taxon>Actinomycetota</taxon>
        <taxon>Actinomycetes</taxon>
        <taxon>Kineosporiales</taxon>
        <taxon>Kineosporiaceae</taxon>
        <taxon>Kineococcus</taxon>
    </lineage>
</organism>
<reference evidence="2 3" key="2">
    <citation type="submission" date="2020-08" db="EMBL/GenBank/DDBJ databases">
        <authorList>
            <person name="Partida-Martinez L."/>
            <person name="Huntemann M."/>
            <person name="Clum A."/>
            <person name="Wang J."/>
            <person name="Palaniappan K."/>
            <person name="Ritter S."/>
            <person name="Chen I.-M."/>
            <person name="Stamatis D."/>
            <person name="Reddy T."/>
            <person name="O'Malley R."/>
            <person name="Daum C."/>
            <person name="Shapiro N."/>
            <person name="Ivanova N."/>
            <person name="Kyrpides N."/>
            <person name="Woyke T."/>
        </authorList>
    </citation>
    <scope>NUCLEOTIDE SEQUENCE [LARGE SCALE GENOMIC DNA]</scope>
    <source>
        <strain evidence="2 3">AS2.23</strain>
    </source>
</reference>
<accession>A0A7W4TPR2</accession>
<dbReference type="RefSeq" id="WP_183392530.1">
    <property type="nucleotide sequence ID" value="NZ_JACHVY010000004.1"/>
</dbReference>
<keyword evidence="1" id="KW-0472">Membrane</keyword>
<evidence type="ECO:0000313" key="2">
    <source>
        <dbReference type="EMBL" id="MBB2902840.1"/>
    </source>
</evidence>
<dbReference type="Proteomes" id="UP000533269">
    <property type="component" value="Unassembled WGS sequence"/>
</dbReference>
<name>A0A7W4TPR2_KINRA</name>
<evidence type="ECO:0000313" key="3">
    <source>
        <dbReference type="Proteomes" id="UP000533269"/>
    </source>
</evidence>
<dbReference type="EMBL" id="JACHVY010000004">
    <property type="protein sequence ID" value="MBB2902840.1"/>
    <property type="molecule type" value="Genomic_DNA"/>
</dbReference>
<reference evidence="2 3" key="1">
    <citation type="submission" date="2020-08" db="EMBL/GenBank/DDBJ databases">
        <title>The Agave Microbiome: Exploring the role of microbial communities in plant adaptations to desert environments.</title>
        <authorList>
            <person name="Partida-Martinez L.P."/>
        </authorList>
    </citation>
    <scope>NUCLEOTIDE SEQUENCE [LARGE SCALE GENOMIC DNA]</scope>
    <source>
        <strain evidence="2 3">AS2.23</strain>
    </source>
</reference>
<comment type="caution">
    <text evidence="2">The sequence shown here is derived from an EMBL/GenBank/DDBJ whole genome shotgun (WGS) entry which is preliminary data.</text>
</comment>